<evidence type="ECO:0008006" key="10">
    <source>
        <dbReference type="Google" id="ProtNLM"/>
    </source>
</evidence>
<name>A0A1F6W4B7_9BACT</name>
<evidence type="ECO:0000256" key="1">
    <source>
        <dbReference type="ARBA" id="ARBA00006620"/>
    </source>
</evidence>
<evidence type="ECO:0000256" key="3">
    <source>
        <dbReference type="ARBA" id="ARBA00022722"/>
    </source>
</evidence>
<dbReference type="GO" id="GO:0004519">
    <property type="term" value="F:endonuclease activity"/>
    <property type="evidence" value="ECO:0007669"/>
    <property type="project" value="UniProtKB-KW"/>
</dbReference>
<dbReference type="SUPFAM" id="SSF54786">
    <property type="entry name" value="YcfA/nrd intein domain"/>
    <property type="match status" value="1"/>
</dbReference>
<dbReference type="EMBL" id="MFUA01000019">
    <property type="protein sequence ID" value="OGI76777.1"/>
    <property type="molecule type" value="Genomic_DNA"/>
</dbReference>
<keyword evidence="3" id="KW-0540">Nuclease</keyword>
<gene>
    <name evidence="8" type="ORF">A3B85_02545</name>
</gene>
<protein>
    <recommendedName>
        <fullName evidence="10">Addiction module toxin, HicA family</fullName>
    </recommendedName>
</protein>
<keyword evidence="6" id="KW-0694">RNA-binding</keyword>
<dbReference type="GO" id="GO:0016787">
    <property type="term" value="F:hydrolase activity"/>
    <property type="evidence" value="ECO:0007669"/>
    <property type="project" value="UniProtKB-KW"/>
</dbReference>
<dbReference type="Proteomes" id="UP000178374">
    <property type="component" value="Unassembled WGS sequence"/>
</dbReference>
<comment type="similarity">
    <text evidence="1">Belongs to the HicA mRNA interferase family.</text>
</comment>
<dbReference type="AlphaFoldDB" id="A0A1F6W4B7"/>
<evidence type="ECO:0000256" key="7">
    <source>
        <dbReference type="ARBA" id="ARBA00023016"/>
    </source>
</evidence>
<comment type="caution">
    <text evidence="8">The sequence shown here is derived from an EMBL/GenBank/DDBJ whole genome shotgun (WGS) entry which is preliminary data.</text>
</comment>
<evidence type="ECO:0000256" key="6">
    <source>
        <dbReference type="ARBA" id="ARBA00022884"/>
    </source>
</evidence>
<evidence type="ECO:0000256" key="4">
    <source>
        <dbReference type="ARBA" id="ARBA00022759"/>
    </source>
</evidence>
<evidence type="ECO:0000256" key="5">
    <source>
        <dbReference type="ARBA" id="ARBA00022801"/>
    </source>
</evidence>
<keyword evidence="4" id="KW-0255">Endonuclease</keyword>
<evidence type="ECO:0000313" key="9">
    <source>
        <dbReference type="Proteomes" id="UP000178374"/>
    </source>
</evidence>
<dbReference type="InterPro" id="IPR012933">
    <property type="entry name" value="HicA_mRNA_interferase"/>
</dbReference>
<evidence type="ECO:0000313" key="8">
    <source>
        <dbReference type="EMBL" id="OGI76777.1"/>
    </source>
</evidence>
<accession>A0A1F6W4B7</accession>
<proteinExistence type="inferred from homology"/>
<sequence>MLNKLRNLSGKEIIKFLEKNGFSIYKTHGSHFKMRRVVLTQKQTLTIPVHNFIPKGTLHDIYNQILEYIPGSIELKSFFFTD</sequence>
<dbReference type="Pfam" id="PF07927">
    <property type="entry name" value="HicA_toxin"/>
    <property type="match status" value="1"/>
</dbReference>
<keyword evidence="5" id="KW-0378">Hydrolase</keyword>
<organism evidence="8 9">
    <name type="scientific">Candidatus Nomurabacteria bacterium RIFCSPHIGHO2_02_FULL_37_13</name>
    <dbReference type="NCBI Taxonomy" id="1801750"/>
    <lineage>
        <taxon>Bacteria</taxon>
        <taxon>Candidatus Nomuraibacteriota</taxon>
    </lineage>
</organism>
<keyword evidence="2" id="KW-1277">Toxin-antitoxin system</keyword>
<dbReference type="Gene3D" id="3.30.920.30">
    <property type="entry name" value="Hypothetical protein"/>
    <property type="match status" value="1"/>
</dbReference>
<evidence type="ECO:0000256" key="2">
    <source>
        <dbReference type="ARBA" id="ARBA00022649"/>
    </source>
</evidence>
<dbReference type="InterPro" id="IPR038570">
    <property type="entry name" value="HicA_sf"/>
</dbReference>
<reference evidence="8 9" key="1">
    <citation type="journal article" date="2016" name="Nat. Commun.">
        <title>Thousands of microbial genomes shed light on interconnected biogeochemical processes in an aquifer system.</title>
        <authorList>
            <person name="Anantharaman K."/>
            <person name="Brown C.T."/>
            <person name="Hug L.A."/>
            <person name="Sharon I."/>
            <person name="Castelle C.J."/>
            <person name="Probst A.J."/>
            <person name="Thomas B.C."/>
            <person name="Singh A."/>
            <person name="Wilkins M.J."/>
            <person name="Karaoz U."/>
            <person name="Brodie E.L."/>
            <person name="Williams K.H."/>
            <person name="Hubbard S.S."/>
            <person name="Banfield J.F."/>
        </authorList>
    </citation>
    <scope>NUCLEOTIDE SEQUENCE [LARGE SCALE GENOMIC DNA]</scope>
</reference>
<dbReference type="GO" id="GO:0003729">
    <property type="term" value="F:mRNA binding"/>
    <property type="evidence" value="ECO:0007669"/>
    <property type="project" value="InterPro"/>
</dbReference>
<dbReference type="STRING" id="1801750.A3B85_02545"/>
<keyword evidence="7" id="KW-0346">Stress response</keyword>